<evidence type="ECO:0000259" key="1">
    <source>
        <dbReference type="Pfam" id="PF10551"/>
    </source>
</evidence>
<dbReference type="EMBL" id="DS268460">
    <property type="protein sequence ID" value="EFP06123.1"/>
    <property type="molecule type" value="Genomic_DNA"/>
</dbReference>
<name>E3MNP7_CAERE</name>
<dbReference type="OrthoDB" id="5854292at2759"/>
<dbReference type="STRING" id="31234.E3MNP7"/>
<gene>
    <name evidence="2" type="ORF">CRE_05849</name>
</gene>
<sequence length="248" mass="28389">MPKNRKRNGELVDGWFMRKKKSIPSLNESIFYCIERSTKYQCPAAYGVSNSTGAVRMIKPHINHEKDKLSNNVNLGRQHLKENANSGTVREVIDDMRCTFGTDTSMMMGQFAETMRKTRFLLFDEEVNGKRMIAFASDEGLEILSNGNVCFVDGTFDSAPKSFTQLFSIHFCFRYQRMSFAPCFFCLLPDKTLTTYTSMLTLLKNRPELTNWAPGMIICDFETAIHSAFKDKFPNVVISGCMFHLVQR</sequence>
<dbReference type="AlphaFoldDB" id="E3MNP7"/>
<keyword evidence="3" id="KW-1185">Reference proteome</keyword>
<dbReference type="InterPro" id="IPR018289">
    <property type="entry name" value="MULE_transposase_dom"/>
</dbReference>
<evidence type="ECO:0000313" key="2">
    <source>
        <dbReference type="EMBL" id="EFP06123.1"/>
    </source>
</evidence>
<dbReference type="Pfam" id="PF10551">
    <property type="entry name" value="MULE"/>
    <property type="match status" value="1"/>
</dbReference>
<accession>E3MNP7</accession>
<dbReference type="Proteomes" id="UP000008281">
    <property type="component" value="Unassembled WGS sequence"/>
</dbReference>
<protein>
    <recommendedName>
        <fullName evidence="1">MULE transposase domain-containing protein</fullName>
    </recommendedName>
</protein>
<dbReference type="eggNOG" id="ENOG502S0E9">
    <property type="taxonomic scope" value="Eukaryota"/>
</dbReference>
<proteinExistence type="predicted"/>
<dbReference type="InParanoid" id="E3MNP7"/>
<dbReference type="OMA" id="PHINHEK"/>
<evidence type="ECO:0000313" key="3">
    <source>
        <dbReference type="Proteomes" id="UP000008281"/>
    </source>
</evidence>
<reference evidence="2" key="1">
    <citation type="submission" date="2007-07" db="EMBL/GenBank/DDBJ databases">
        <title>PCAP assembly of the Caenorhabditis remanei genome.</title>
        <authorList>
            <consortium name="The Caenorhabditis remanei Sequencing Consortium"/>
            <person name="Wilson R.K."/>
        </authorList>
    </citation>
    <scope>NUCLEOTIDE SEQUENCE [LARGE SCALE GENOMIC DNA]</scope>
    <source>
        <strain evidence="2">PB4641</strain>
    </source>
</reference>
<dbReference type="HOGENOM" id="CLU_1121001_0_0_1"/>
<feature type="domain" description="MULE transposase" evidence="1">
    <location>
        <begin position="149"/>
        <end position="247"/>
    </location>
</feature>
<organism evidence="3">
    <name type="scientific">Caenorhabditis remanei</name>
    <name type="common">Caenorhabditis vulgaris</name>
    <dbReference type="NCBI Taxonomy" id="31234"/>
    <lineage>
        <taxon>Eukaryota</taxon>
        <taxon>Metazoa</taxon>
        <taxon>Ecdysozoa</taxon>
        <taxon>Nematoda</taxon>
        <taxon>Chromadorea</taxon>
        <taxon>Rhabditida</taxon>
        <taxon>Rhabditina</taxon>
        <taxon>Rhabditomorpha</taxon>
        <taxon>Rhabditoidea</taxon>
        <taxon>Rhabditidae</taxon>
        <taxon>Peloderinae</taxon>
        <taxon>Caenorhabditis</taxon>
    </lineage>
</organism>